<evidence type="ECO:0000256" key="2">
    <source>
        <dbReference type="ARBA" id="ARBA00004645"/>
    </source>
</evidence>
<keyword evidence="3" id="KW-0268">Exocytosis</keyword>
<gene>
    <name evidence="11" type="ORF">IscW_ISCW002886</name>
</gene>
<protein>
    <submittedName>
        <fullName evidence="11 12">Uncharacterized protein</fullName>
    </submittedName>
</protein>
<evidence type="ECO:0000256" key="8">
    <source>
        <dbReference type="ARBA" id="ARBA00023043"/>
    </source>
</evidence>
<dbReference type="InParanoid" id="B7P8Z3"/>
<dbReference type="Proteomes" id="UP000001555">
    <property type="component" value="Unassembled WGS sequence"/>
</dbReference>
<dbReference type="GO" id="GO:0044231">
    <property type="term" value="C:host cell presynaptic membrane"/>
    <property type="evidence" value="ECO:0007669"/>
    <property type="project" value="UniProtKB-KW"/>
</dbReference>
<proteinExistence type="predicted"/>
<keyword evidence="7" id="KW-0528">Neurotoxin</keyword>
<keyword evidence="7" id="KW-0638">Presynaptic neurotoxin</keyword>
<keyword evidence="8 10" id="KW-0040">ANK repeat</keyword>
<evidence type="ECO:0000256" key="5">
    <source>
        <dbReference type="ARBA" id="ARBA00022737"/>
    </source>
</evidence>
<dbReference type="STRING" id="6945.B7P8Z3"/>
<dbReference type="EMBL" id="ABJB010208662">
    <property type="status" value="NOT_ANNOTATED_CDS"/>
    <property type="molecule type" value="Genomic_DNA"/>
</dbReference>
<reference evidence="12" key="2">
    <citation type="submission" date="2020-05" db="UniProtKB">
        <authorList>
            <consortium name="EnsemblMetazoa"/>
        </authorList>
    </citation>
    <scope>IDENTIFICATION</scope>
    <source>
        <strain evidence="12">wikel</strain>
    </source>
</reference>
<dbReference type="Gene3D" id="1.25.40.20">
    <property type="entry name" value="Ankyrin repeat-containing domain"/>
    <property type="match status" value="1"/>
</dbReference>
<evidence type="ECO:0000313" key="12">
    <source>
        <dbReference type="EnsemblMetazoa" id="ISCW002886-PA"/>
    </source>
</evidence>
<dbReference type="VEuPathDB" id="VectorBase:ISCI002886"/>
<dbReference type="PROSITE" id="PS50297">
    <property type="entry name" value="ANK_REP_REGION"/>
    <property type="match status" value="1"/>
</dbReference>
<dbReference type="EMBL" id="ABJB010300612">
    <property type="status" value="NOT_ANNOTATED_CDS"/>
    <property type="molecule type" value="Genomic_DNA"/>
</dbReference>
<dbReference type="VEuPathDB" id="VectorBase:ISCW002886"/>
<evidence type="ECO:0000256" key="7">
    <source>
        <dbReference type="ARBA" id="ARBA00023028"/>
    </source>
</evidence>
<dbReference type="InterPro" id="IPR052420">
    <property type="entry name" value="Espin/Espin-like"/>
</dbReference>
<dbReference type="SMART" id="SM00248">
    <property type="entry name" value="ANK"/>
    <property type="match status" value="2"/>
</dbReference>
<dbReference type="GO" id="GO:0007605">
    <property type="term" value="P:sensory perception of sound"/>
    <property type="evidence" value="ECO:0007669"/>
    <property type="project" value="UniProtKB-KW"/>
</dbReference>
<dbReference type="EnsemblMetazoa" id="ISCW002886-RA">
    <property type="protein sequence ID" value="ISCW002886-PA"/>
    <property type="gene ID" value="ISCW002886"/>
</dbReference>
<feature type="repeat" description="ANK" evidence="10">
    <location>
        <begin position="56"/>
        <end position="82"/>
    </location>
</feature>
<evidence type="ECO:0000313" key="11">
    <source>
        <dbReference type="EMBL" id="EEC03065.1"/>
    </source>
</evidence>
<keyword evidence="13" id="KW-1185">Reference proteome</keyword>
<reference evidence="11 13" key="1">
    <citation type="submission" date="2008-03" db="EMBL/GenBank/DDBJ databases">
        <title>Annotation of Ixodes scapularis.</title>
        <authorList>
            <consortium name="Ixodes scapularis Genome Project Consortium"/>
            <person name="Caler E."/>
            <person name="Hannick L.I."/>
            <person name="Bidwell S."/>
            <person name="Joardar V."/>
            <person name="Thiagarajan M."/>
            <person name="Amedeo P."/>
            <person name="Galinsky K.J."/>
            <person name="Schobel S."/>
            <person name="Inman J."/>
            <person name="Hostetler J."/>
            <person name="Miller J."/>
            <person name="Hammond M."/>
            <person name="Megy K."/>
            <person name="Lawson D."/>
            <person name="Kodira C."/>
            <person name="Sutton G."/>
            <person name="Meyer J."/>
            <person name="Hill C.A."/>
            <person name="Birren B."/>
            <person name="Nene V."/>
            <person name="Collins F."/>
            <person name="Alarcon-Chaidez F."/>
            <person name="Wikel S."/>
            <person name="Strausberg R."/>
        </authorList>
    </citation>
    <scope>NUCLEOTIDE SEQUENCE [LARGE SCALE GENOMIC DNA]</scope>
    <source>
        <strain evidence="13">Wikel</strain>
        <strain evidence="11">Wikel colony</strain>
    </source>
</reference>
<dbReference type="AlphaFoldDB" id="B7P8Z3"/>
<dbReference type="Pfam" id="PF12796">
    <property type="entry name" value="Ank_2"/>
    <property type="match status" value="1"/>
</dbReference>
<sequence>MGETCSAYVDPSVNWANTPMENHVTPVYLAAQEGHVPVLQYLVTVAGGNLNVRARDGMAPLHAAAQMGALECVKWMVSHGSF</sequence>
<evidence type="ECO:0000256" key="9">
    <source>
        <dbReference type="ARBA" id="ARBA00023298"/>
    </source>
</evidence>
<keyword evidence="7" id="KW-0800">Toxin</keyword>
<evidence type="ECO:0000256" key="1">
    <source>
        <dbReference type="ARBA" id="ARBA00004175"/>
    </source>
</evidence>
<dbReference type="InterPro" id="IPR036770">
    <property type="entry name" value="Ankyrin_rpt-contain_sf"/>
</dbReference>
<dbReference type="PROSITE" id="PS50088">
    <property type="entry name" value="ANK_REPEAT"/>
    <property type="match status" value="1"/>
</dbReference>
<dbReference type="SUPFAM" id="SSF48403">
    <property type="entry name" value="Ankyrin repeat"/>
    <property type="match status" value="1"/>
</dbReference>
<evidence type="ECO:0000256" key="3">
    <source>
        <dbReference type="ARBA" id="ARBA00022483"/>
    </source>
</evidence>
<keyword evidence="4" id="KW-1052">Target cell membrane</keyword>
<keyword evidence="9" id="KW-1053">Target membrane</keyword>
<dbReference type="PANTHER" id="PTHR24153">
    <property type="entry name" value="ESPIN"/>
    <property type="match status" value="1"/>
</dbReference>
<dbReference type="VEuPathDB" id="VectorBase:ISCP_006407"/>
<comment type="subcellular location">
    <subcellularLocation>
        <location evidence="2">Cell projection</location>
        <location evidence="2">Stereocilium</location>
    </subcellularLocation>
    <subcellularLocation>
        <location evidence="1">Target cell membrane</location>
    </subcellularLocation>
</comment>
<evidence type="ECO:0000313" key="13">
    <source>
        <dbReference type="Proteomes" id="UP000001555"/>
    </source>
</evidence>
<dbReference type="OrthoDB" id="10261302at2759"/>
<evidence type="ECO:0000256" key="4">
    <source>
        <dbReference type="ARBA" id="ARBA00022537"/>
    </source>
</evidence>
<keyword evidence="9" id="KW-0472">Membrane</keyword>
<dbReference type="GO" id="GO:0032420">
    <property type="term" value="C:stereocilium"/>
    <property type="evidence" value="ECO:0007669"/>
    <property type="project" value="UniProtKB-SubCell"/>
</dbReference>
<dbReference type="EMBL" id="DS660853">
    <property type="protein sequence ID" value="EEC03065.1"/>
    <property type="molecule type" value="Genomic_DNA"/>
</dbReference>
<dbReference type="PaxDb" id="6945-B7P8Z3"/>
<evidence type="ECO:0000256" key="10">
    <source>
        <dbReference type="PROSITE-ProRule" id="PRU00023"/>
    </source>
</evidence>
<dbReference type="GO" id="GO:0006887">
    <property type="term" value="P:exocytosis"/>
    <property type="evidence" value="ECO:0007669"/>
    <property type="project" value="UniProtKB-KW"/>
</dbReference>
<organism>
    <name type="scientific">Ixodes scapularis</name>
    <name type="common">Black-legged tick</name>
    <name type="synonym">Deer tick</name>
    <dbReference type="NCBI Taxonomy" id="6945"/>
    <lineage>
        <taxon>Eukaryota</taxon>
        <taxon>Metazoa</taxon>
        <taxon>Ecdysozoa</taxon>
        <taxon>Arthropoda</taxon>
        <taxon>Chelicerata</taxon>
        <taxon>Arachnida</taxon>
        <taxon>Acari</taxon>
        <taxon>Parasitiformes</taxon>
        <taxon>Ixodida</taxon>
        <taxon>Ixodoidea</taxon>
        <taxon>Ixodidae</taxon>
        <taxon>Ixodinae</taxon>
        <taxon>Ixodes</taxon>
    </lineage>
</organism>
<dbReference type="InterPro" id="IPR002110">
    <property type="entry name" value="Ankyrin_rpt"/>
</dbReference>
<dbReference type="PANTHER" id="PTHR24153:SF8">
    <property type="entry name" value="FORKED, ISOFORM F"/>
    <property type="match status" value="1"/>
</dbReference>
<name>B7P8Z3_IXOSC</name>
<dbReference type="HOGENOM" id="CLU_2560809_0_0_1"/>
<keyword evidence="5" id="KW-0677">Repeat</keyword>
<keyword evidence="6" id="KW-1009">Hearing</keyword>
<dbReference type="GO" id="GO:0044218">
    <property type="term" value="C:other organism cell membrane"/>
    <property type="evidence" value="ECO:0007669"/>
    <property type="project" value="UniProtKB-KW"/>
</dbReference>
<accession>B7P8Z3</accession>
<evidence type="ECO:0000256" key="6">
    <source>
        <dbReference type="ARBA" id="ARBA00022740"/>
    </source>
</evidence>